<keyword evidence="1" id="KW-0472">Membrane</keyword>
<feature type="transmembrane region" description="Helical" evidence="1">
    <location>
        <begin position="50"/>
        <end position="70"/>
    </location>
</feature>
<dbReference type="Pfam" id="PF13006">
    <property type="entry name" value="Nterm_IS4"/>
    <property type="match status" value="1"/>
</dbReference>
<comment type="caution">
    <text evidence="3">The sequence shown here is derived from an EMBL/GenBank/DDBJ whole genome shotgun (WGS) entry which is preliminary data.</text>
</comment>
<evidence type="ECO:0000313" key="3">
    <source>
        <dbReference type="EMBL" id="EQD53538.1"/>
    </source>
</evidence>
<dbReference type="AlphaFoldDB" id="T1A9P6"/>
<accession>T1A9P6</accession>
<reference evidence="3" key="1">
    <citation type="submission" date="2013-08" db="EMBL/GenBank/DDBJ databases">
        <authorList>
            <person name="Mendez C."/>
            <person name="Richter M."/>
            <person name="Ferrer M."/>
            <person name="Sanchez J."/>
        </authorList>
    </citation>
    <scope>NUCLEOTIDE SEQUENCE</scope>
</reference>
<reference evidence="3" key="2">
    <citation type="journal article" date="2014" name="ISME J.">
        <title>Microbial stratification in low pH oxic and suboxic macroscopic growths along an acid mine drainage.</title>
        <authorList>
            <person name="Mendez-Garcia C."/>
            <person name="Mesa V."/>
            <person name="Sprenger R.R."/>
            <person name="Richter M."/>
            <person name="Diez M.S."/>
            <person name="Solano J."/>
            <person name="Bargiela R."/>
            <person name="Golyshina O.V."/>
            <person name="Manteca A."/>
            <person name="Ramos J.L."/>
            <person name="Gallego J.R."/>
            <person name="Llorente I."/>
            <person name="Martins Dos Santos V.A."/>
            <person name="Jensen O.N."/>
            <person name="Pelaez A.I."/>
            <person name="Sanchez J."/>
            <person name="Ferrer M."/>
        </authorList>
    </citation>
    <scope>NUCLEOTIDE SEQUENCE</scope>
</reference>
<evidence type="ECO:0000259" key="2">
    <source>
        <dbReference type="Pfam" id="PF13006"/>
    </source>
</evidence>
<organism evidence="3">
    <name type="scientific">mine drainage metagenome</name>
    <dbReference type="NCBI Taxonomy" id="410659"/>
    <lineage>
        <taxon>unclassified sequences</taxon>
        <taxon>metagenomes</taxon>
        <taxon>ecological metagenomes</taxon>
    </lineage>
</organism>
<feature type="domain" description="Transposase IS4 N-terminal" evidence="2">
    <location>
        <begin position="19"/>
        <end position="73"/>
    </location>
</feature>
<protein>
    <submittedName>
        <fullName evidence="3">Transposase, IS4 family protein</fullName>
    </submittedName>
</protein>
<keyword evidence="1" id="KW-1133">Transmembrane helix</keyword>
<feature type="non-terminal residue" evidence="3">
    <location>
        <position position="73"/>
    </location>
</feature>
<keyword evidence="1" id="KW-0812">Transmembrane</keyword>
<dbReference type="EMBL" id="AUZY01006700">
    <property type="protein sequence ID" value="EQD53538.1"/>
    <property type="molecule type" value="Genomic_DNA"/>
</dbReference>
<proteinExistence type="predicted"/>
<evidence type="ECO:0000256" key="1">
    <source>
        <dbReference type="SAM" id="Phobius"/>
    </source>
</evidence>
<sequence length="73" mass="8063">MARAGWVKPATDQRLSDHISIGVLTQIFPPEVVDAVIAATGRAEHRRRLLPARVVVYYVLGLALFSDASYEEV</sequence>
<name>T1A9P6_9ZZZZ</name>
<dbReference type="InterPro" id="IPR024473">
    <property type="entry name" value="Transposases_IS4_N"/>
</dbReference>
<gene>
    <name evidence="3" type="ORF">B1B_10184</name>
</gene>